<feature type="region of interest" description="Disordered" evidence="7">
    <location>
        <begin position="175"/>
        <end position="194"/>
    </location>
</feature>
<evidence type="ECO:0000256" key="5">
    <source>
        <dbReference type="ARBA" id="ARBA00023163"/>
    </source>
</evidence>
<evidence type="ECO:0000256" key="3">
    <source>
        <dbReference type="ARBA" id="ARBA00023015"/>
    </source>
</evidence>
<protein>
    <submittedName>
        <fullName evidence="9">HalX domain-containing protein</fullName>
    </submittedName>
</protein>
<evidence type="ECO:0000313" key="9">
    <source>
        <dbReference type="EMBL" id="MCQ4333548.1"/>
    </source>
</evidence>
<evidence type="ECO:0000259" key="8">
    <source>
        <dbReference type="PROSITE" id="PS50110"/>
    </source>
</evidence>
<sequence length="194" mass="21977">MGHGPTVLVVDDEPDLADLYAAWIDEQYDIRTAYGGDEAFDALCSGIDVALIDRLMPRTSGDELLSHIRESGYDCRVAIVTAVEPDFDIIGMGFDEYLVKPIRRAEINEVLDSLVSRSEYDEKLQEFFALASKRAALRTEKNPRELEESNAYAELTAEFERLRVELERTADQLRPRDLEVEMRQLPQTTSGSDQ</sequence>
<feature type="modified residue" description="4-aspartylphosphate" evidence="6">
    <location>
        <position position="53"/>
    </location>
</feature>
<feature type="compositionally biased region" description="Polar residues" evidence="7">
    <location>
        <begin position="185"/>
        <end position="194"/>
    </location>
</feature>
<dbReference type="GO" id="GO:0000156">
    <property type="term" value="F:phosphorelay response regulator activity"/>
    <property type="evidence" value="ECO:0007669"/>
    <property type="project" value="TreeGrafter"/>
</dbReference>
<evidence type="ECO:0000256" key="7">
    <source>
        <dbReference type="SAM" id="MobiDB-lite"/>
    </source>
</evidence>
<dbReference type="PROSITE" id="PS50110">
    <property type="entry name" value="RESPONSE_REGULATORY"/>
    <property type="match status" value="1"/>
</dbReference>
<dbReference type="SUPFAM" id="SSF52172">
    <property type="entry name" value="CheY-like"/>
    <property type="match status" value="1"/>
</dbReference>
<gene>
    <name evidence="9" type="ORF">KM295_08675</name>
</gene>
<keyword evidence="5" id="KW-0804">Transcription</keyword>
<keyword evidence="4" id="KW-0238">DNA-binding</keyword>
<evidence type="ECO:0000313" key="10">
    <source>
        <dbReference type="Proteomes" id="UP001139494"/>
    </source>
</evidence>
<evidence type="ECO:0000256" key="2">
    <source>
        <dbReference type="ARBA" id="ARBA00023012"/>
    </source>
</evidence>
<dbReference type="AlphaFoldDB" id="A0A9R1CR11"/>
<keyword evidence="2" id="KW-0902">Two-component regulatory system</keyword>
<dbReference type="Pfam" id="PF00072">
    <property type="entry name" value="Response_reg"/>
    <property type="match status" value="1"/>
</dbReference>
<dbReference type="GO" id="GO:0032993">
    <property type="term" value="C:protein-DNA complex"/>
    <property type="evidence" value="ECO:0007669"/>
    <property type="project" value="TreeGrafter"/>
</dbReference>
<dbReference type="GO" id="GO:0006355">
    <property type="term" value="P:regulation of DNA-templated transcription"/>
    <property type="evidence" value="ECO:0007669"/>
    <property type="project" value="TreeGrafter"/>
</dbReference>
<dbReference type="PANTHER" id="PTHR48111:SF1">
    <property type="entry name" value="TWO-COMPONENT RESPONSE REGULATOR ORR33"/>
    <property type="match status" value="1"/>
</dbReference>
<keyword evidence="1 6" id="KW-0597">Phosphoprotein</keyword>
<dbReference type="InterPro" id="IPR039420">
    <property type="entry name" value="WalR-like"/>
</dbReference>
<dbReference type="Pfam" id="PF08663">
    <property type="entry name" value="HalX"/>
    <property type="match status" value="1"/>
</dbReference>
<keyword evidence="10" id="KW-1185">Reference proteome</keyword>
<evidence type="ECO:0000256" key="4">
    <source>
        <dbReference type="ARBA" id="ARBA00023125"/>
    </source>
</evidence>
<keyword evidence="3" id="KW-0805">Transcription regulation</keyword>
<organism evidence="9 10">
    <name type="scientific">Natronomonas aquatica</name>
    <dbReference type="NCBI Taxonomy" id="2841590"/>
    <lineage>
        <taxon>Archaea</taxon>
        <taxon>Methanobacteriati</taxon>
        <taxon>Methanobacteriota</taxon>
        <taxon>Stenosarchaea group</taxon>
        <taxon>Halobacteria</taxon>
        <taxon>Halobacteriales</taxon>
        <taxon>Natronomonadaceae</taxon>
        <taxon>Natronomonas</taxon>
    </lineage>
</organism>
<dbReference type="GO" id="GO:0000976">
    <property type="term" value="F:transcription cis-regulatory region binding"/>
    <property type="evidence" value="ECO:0007669"/>
    <property type="project" value="TreeGrafter"/>
</dbReference>
<dbReference type="Proteomes" id="UP001139494">
    <property type="component" value="Unassembled WGS sequence"/>
</dbReference>
<evidence type="ECO:0000256" key="6">
    <source>
        <dbReference type="PROSITE-ProRule" id="PRU00169"/>
    </source>
</evidence>
<dbReference type="SMART" id="SM00448">
    <property type="entry name" value="REC"/>
    <property type="match status" value="1"/>
</dbReference>
<dbReference type="GO" id="GO:0005829">
    <property type="term" value="C:cytosol"/>
    <property type="evidence" value="ECO:0007669"/>
    <property type="project" value="TreeGrafter"/>
</dbReference>
<dbReference type="EMBL" id="JAHLKM010000009">
    <property type="protein sequence ID" value="MCQ4333548.1"/>
    <property type="molecule type" value="Genomic_DNA"/>
</dbReference>
<dbReference type="PANTHER" id="PTHR48111">
    <property type="entry name" value="REGULATOR OF RPOS"/>
    <property type="match status" value="1"/>
</dbReference>
<comment type="caution">
    <text evidence="9">The sequence shown here is derived from an EMBL/GenBank/DDBJ whole genome shotgun (WGS) entry which is preliminary data.</text>
</comment>
<proteinExistence type="predicted"/>
<dbReference type="RefSeq" id="WP_256029571.1">
    <property type="nucleotide sequence ID" value="NZ_JAHLKM010000009.1"/>
</dbReference>
<reference evidence="9" key="1">
    <citation type="journal article" date="2023" name="Front. Microbiol.">
        <title>Genomic-based phylogenetic and metabolic analyses of the genus Natronomonas, and description of Natronomonas aquatica sp. nov.</title>
        <authorList>
            <person name="Garcia-Roldan A."/>
            <person name="Duran-Viseras A."/>
            <person name="de la Haba R.R."/>
            <person name="Corral P."/>
            <person name="Sanchez-Porro C."/>
            <person name="Ventosa A."/>
        </authorList>
    </citation>
    <scope>NUCLEOTIDE SEQUENCE</scope>
    <source>
        <strain evidence="9">F2-12</strain>
    </source>
</reference>
<feature type="domain" description="Response regulatory" evidence="8">
    <location>
        <begin position="6"/>
        <end position="115"/>
    </location>
</feature>
<dbReference type="InterPro" id="IPR013971">
    <property type="entry name" value="HalX_domain"/>
</dbReference>
<dbReference type="Gene3D" id="3.40.50.2300">
    <property type="match status" value="1"/>
</dbReference>
<dbReference type="CDD" id="cd00156">
    <property type="entry name" value="REC"/>
    <property type="match status" value="1"/>
</dbReference>
<name>A0A9R1CR11_9EURY</name>
<dbReference type="InterPro" id="IPR001789">
    <property type="entry name" value="Sig_transdc_resp-reg_receiver"/>
</dbReference>
<evidence type="ECO:0000256" key="1">
    <source>
        <dbReference type="ARBA" id="ARBA00022553"/>
    </source>
</evidence>
<accession>A0A9R1CR11</accession>
<dbReference type="InterPro" id="IPR011006">
    <property type="entry name" value="CheY-like_superfamily"/>
</dbReference>